<evidence type="ECO:0000256" key="3">
    <source>
        <dbReference type="ARBA" id="ARBA00022448"/>
    </source>
</evidence>
<dbReference type="PANTHER" id="PTHR30070">
    <property type="entry name" value="HEME EXPORTER PROTEIN B"/>
    <property type="match status" value="1"/>
</dbReference>
<keyword evidence="4 9" id="KW-0812">Transmembrane</keyword>
<feature type="transmembrane region" description="Helical" evidence="9">
    <location>
        <begin position="257"/>
        <end position="278"/>
    </location>
</feature>
<sequence length="281" mass="29441">MPGWGRRDPRDPQPRGGAGHRRPGGGARGRPARAGARARRDAGRGRARLVPGRRGGSDGVRTLGALIWKDLITEARTRELVTSMSLVAFLALVIMSLALGASPDLAAAAAPGILWVTVSFAATLGLARSHALEQERQALQGLLLTPVSRSLLYLGKFGANLVLVLILECVVVAAFAVLFANDLGRRAGWIALPLGLGAVGFTAVGTLLGAMTSSTRLREVLLPILLLPVALPAIILSLAGIGAVLDGRALADLFRPAKMLAAVDIIFIVLGMWLYGYAVEE</sequence>
<dbReference type="AlphaFoldDB" id="A0A537K243"/>
<feature type="transmembrane region" description="Helical" evidence="9">
    <location>
        <begin position="187"/>
        <end position="208"/>
    </location>
</feature>
<gene>
    <name evidence="10" type="ORF">E6H00_09495</name>
</gene>
<keyword evidence="5" id="KW-0201">Cytochrome c-type biogenesis</keyword>
<keyword evidence="7 9" id="KW-0472">Membrane</keyword>
<feature type="transmembrane region" description="Helical" evidence="9">
    <location>
        <begin position="80"/>
        <end position="99"/>
    </location>
</feature>
<dbReference type="GO" id="GO:0015232">
    <property type="term" value="F:heme transmembrane transporter activity"/>
    <property type="evidence" value="ECO:0007669"/>
    <property type="project" value="InterPro"/>
</dbReference>
<evidence type="ECO:0000256" key="1">
    <source>
        <dbReference type="ARBA" id="ARBA00004141"/>
    </source>
</evidence>
<dbReference type="GO" id="GO:1903607">
    <property type="term" value="P:cytochrome c biosynthetic process"/>
    <property type="evidence" value="ECO:0007669"/>
    <property type="project" value="TreeGrafter"/>
</dbReference>
<keyword evidence="3" id="KW-0813">Transport</keyword>
<evidence type="ECO:0000256" key="7">
    <source>
        <dbReference type="ARBA" id="ARBA00023136"/>
    </source>
</evidence>
<feature type="compositionally biased region" description="Basic and acidic residues" evidence="8">
    <location>
        <begin position="1"/>
        <end position="13"/>
    </location>
</feature>
<feature type="transmembrane region" description="Helical" evidence="9">
    <location>
        <begin position="105"/>
        <end position="126"/>
    </location>
</feature>
<evidence type="ECO:0008006" key="12">
    <source>
        <dbReference type="Google" id="ProtNLM"/>
    </source>
</evidence>
<reference evidence="10 11" key="1">
    <citation type="journal article" date="2019" name="Nat. Microbiol.">
        <title>Mediterranean grassland soil C-N compound turnover is dependent on rainfall and depth, and is mediated by genomically divergent microorganisms.</title>
        <authorList>
            <person name="Diamond S."/>
            <person name="Andeer P.F."/>
            <person name="Li Z."/>
            <person name="Crits-Christoph A."/>
            <person name="Burstein D."/>
            <person name="Anantharaman K."/>
            <person name="Lane K.R."/>
            <person name="Thomas B.C."/>
            <person name="Pan C."/>
            <person name="Northen T.R."/>
            <person name="Banfield J.F."/>
        </authorList>
    </citation>
    <scope>NUCLEOTIDE SEQUENCE [LARGE SCALE GENOMIC DNA]</scope>
    <source>
        <strain evidence="10">NP_3</strain>
    </source>
</reference>
<dbReference type="Proteomes" id="UP000318509">
    <property type="component" value="Unassembled WGS sequence"/>
</dbReference>
<evidence type="ECO:0000256" key="6">
    <source>
        <dbReference type="ARBA" id="ARBA00022989"/>
    </source>
</evidence>
<proteinExistence type="inferred from homology"/>
<evidence type="ECO:0000256" key="8">
    <source>
        <dbReference type="SAM" id="MobiDB-lite"/>
    </source>
</evidence>
<evidence type="ECO:0000313" key="10">
    <source>
        <dbReference type="EMBL" id="TMI89576.1"/>
    </source>
</evidence>
<evidence type="ECO:0000313" key="11">
    <source>
        <dbReference type="Proteomes" id="UP000318509"/>
    </source>
</evidence>
<dbReference type="PRINTS" id="PR01414">
    <property type="entry name" value="CCMBBIOGNSIS"/>
</dbReference>
<keyword evidence="6 9" id="KW-1133">Transmembrane helix</keyword>
<comment type="subcellular location">
    <subcellularLocation>
        <location evidence="1">Membrane</location>
        <topology evidence="1">Multi-pass membrane protein</topology>
    </subcellularLocation>
</comment>
<evidence type="ECO:0000256" key="5">
    <source>
        <dbReference type="ARBA" id="ARBA00022748"/>
    </source>
</evidence>
<organism evidence="10 11">
    <name type="scientific">Candidatus Segetimicrobium genomatis</name>
    <dbReference type="NCBI Taxonomy" id="2569760"/>
    <lineage>
        <taxon>Bacteria</taxon>
        <taxon>Bacillati</taxon>
        <taxon>Candidatus Sysuimicrobiota</taxon>
        <taxon>Candidatus Sysuimicrobiia</taxon>
        <taxon>Candidatus Sysuimicrobiales</taxon>
        <taxon>Candidatus Segetimicrobiaceae</taxon>
        <taxon>Candidatus Segetimicrobium</taxon>
    </lineage>
</organism>
<dbReference type="GO" id="GO:0017004">
    <property type="term" value="P:cytochrome complex assembly"/>
    <property type="evidence" value="ECO:0007669"/>
    <property type="project" value="UniProtKB-KW"/>
</dbReference>
<feature type="region of interest" description="Disordered" evidence="8">
    <location>
        <begin position="1"/>
        <end position="56"/>
    </location>
</feature>
<dbReference type="EMBL" id="VBAK01000121">
    <property type="protein sequence ID" value="TMI89576.1"/>
    <property type="molecule type" value="Genomic_DNA"/>
</dbReference>
<dbReference type="InterPro" id="IPR003544">
    <property type="entry name" value="Cyt_c_biogenesis_CcmB"/>
</dbReference>
<feature type="transmembrane region" description="Helical" evidence="9">
    <location>
        <begin position="220"/>
        <end position="245"/>
    </location>
</feature>
<feature type="transmembrane region" description="Helical" evidence="9">
    <location>
        <begin position="161"/>
        <end position="180"/>
    </location>
</feature>
<comment type="similarity">
    <text evidence="2">Belongs to the CcmB/CycW/HelB family.</text>
</comment>
<name>A0A537K243_9BACT</name>
<evidence type="ECO:0000256" key="9">
    <source>
        <dbReference type="SAM" id="Phobius"/>
    </source>
</evidence>
<protein>
    <recommendedName>
        <fullName evidence="12">Heme exporter protein B</fullName>
    </recommendedName>
</protein>
<evidence type="ECO:0000256" key="4">
    <source>
        <dbReference type="ARBA" id="ARBA00022692"/>
    </source>
</evidence>
<comment type="caution">
    <text evidence="10">The sequence shown here is derived from an EMBL/GenBank/DDBJ whole genome shotgun (WGS) entry which is preliminary data.</text>
</comment>
<accession>A0A537K243</accession>
<dbReference type="Pfam" id="PF03379">
    <property type="entry name" value="CcmB"/>
    <property type="match status" value="1"/>
</dbReference>
<evidence type="ECO:0000256" key="2">
    <source>
        <dbReference type="ARBA" id="ARBA00010544"/>
    </source>
</evidence>
<dbReference type="GO" id="GO:0005886">
    <property type="term" value="C:plasma membrane"/>
    <property type="evidence" value="ECO:0007669"/>
    <property type="project" value="TreeGrafter"/>
</dbReference>
<dbReference type="PANTHER" id="PTHR30070:SF1">
    <property type="entry name" value="CYTOCHROME C BIOGENESIS B-RELATED"/>
    <property type="match status" value="1"/>
</dbReference>